<evidence type="ECO:0000256" key="4">
    <source>
        <dbReference type="ARBA" id="ARBA00022692"/>
    </source>
</evidence>
<evidence type="ECO:0000256" key="9">
    <source>
        <dbReference type="SAM" id="SignalP"/>
    </source>
</evidence>
<evidence type="ECO:0000256" key="1">
    <source>
        <dbReference type="ARBA" id="ARBA00004141"/>
    </source>
</evidence>
<dbReference type="WBParaSite" id="SMRG1_42650.1">
    <property type="protein sequence ID" value="SMRG1_42650.1"/>
    <property type="gene ID" value="SMRG1_42650"/>
</dbReference>
<keyword evidence="9" id="KW-0732">Signal</keyword>
<feature type="domain" description="TLC" evidence="10">
    <location>
        <begin position="104"/>
        <end position="374"/>
    </location>
</feature>
<dbReference type="PANTHER" id="PTHR12560">
    <property type="entry name" value="LONGEVITY ASSURANCE FACTOR 1 LAG1"/>
    <property type="match status" value="1"/>
</dbReference>
<feature type="transmembrane region" description="Helical" evidence="8">
    <location>
        <begin position="298"/>
        <end position="319"/>
    </location>
</feature>
<evidence type="ECO:0000256" key="5">
    <source>
        <dbReference type="ARBA" id="ARBA00022989"/>
    </source>
</evidence>
<feature type="transmembrane region" description="Helical" evidence="8">
    <location>
        <begin position="116"/>
        <end position="133"/>
    </location>
</feature>
<protein>
    <recommendedName>
        <fullName evidence="10">TLC domain-containing protein</fullName>
    </recommendedName>
</protein>
<comment type="pathway">
    <text evidence="3">Sphingolipid metabolism.</text>
</comment>
<dbReference type="InterPro" id="IPR016439">
    <property type="entry name" value="Lag1/Lac1-like"/>
</dbReference>
<evidence type="ECO:0000313" key="12">
    <source>
        <dbReference type="WBParaSite" id="SMRG1_42650.1"/>
    </source>
</evidence>
<evidence type="ECO:0000256" key="8">
    <source>
        <dbReference type="SAM" id="Phobius"/>
    </source>
</evidence>
<evidence type="ECO:0000256" key="2">
    <source>
        <dbReference type="ARBA" id="ARBA00004760"/>
    </source>
</evidence>
<dbReference type="Pfam" id="PF03798">
    <property type="entry name" value="TRAM_LAG1_CLN8"/>
    <property type="match status" value="1"/>
</dbReference>
<evidence type="ECO:0000256" key="6">
    <source>
        <dbReference type="ARBA" id="ARBA00023136"/>
    </source>
</evidence>
<name>A0AA84ZRQ9_9TREM</name>
<dbReference type="GO" id="GO:0050291">
    <property type="term" value="F:sphingosine N-acyltransferase activity"/>
    <property type="evidence" value="ECO:0007669"/>
    <property type="project" value="InterPro"/>
</dbReference>
<keyword evidence="5 8" id="KW-1133">Transmembrane helix</keyword>
<dbReference type="Proteomes" id="UP000050790">
    <property type="component" value="Unassembled WGS sequence"/>
</dbReference>
<organism evidence="11 12">
    <name type="scientific">Schistosoma margrebowiei</name>
    <dbReference type="NCBI Taxonomy" id="48269"/>
    <lineage>
        <taxon>Eukaryota</taxon>
        <taxon>Metazoa</taxon>
        <taxon>Spiralia</taxon>
        <taxon>Lophotrochozoa</taxon>
        <taxon>Platyhelminthes</taxon>
        <taxon>Trematoda</taxon>
        <taxon>Digenea</taxon>
        <taxon>Strigeidida</taxon>
        <taxon>Schistosomatoidea</taxon>
        <taxon>Schistosomatidae</taxon>
        <taxon>Schistosoma</taxon>
    </lineage>
</organism>
<comment type="pathway">
    <text evidence="2">Lipid metabolism; sphingolipid metabolism.</text>
</comment>
<dbReference type="InterPro" id="IPR006634">
    <property type="entry name" value="TLC-dom"/>
</dbReference>
<sequence length="464" mass="54116">MFQSRKSISFLLFTFYISIYCQSTIFDPETGKHYPISDSSRIEDIPFLLPSPDPKEYPPEFLNSLLEHCNDPTPSYIELFSKAWIAFKEMGFSKSKFQNTFLFVRRIISATRPLQVFHALLTGLLLTLLRMYITRKLYTRLIASVGVTPEVSGKLIESGWKCFWFLFMWLFSLQVVVLSGRTDFQYPLCVFRNNIFTIGYFDIPTPPDYYWLYTLQLGFYLHSLWSVFFMDLWRKDSSVLVLHHCLTLLLLEGSLLLRIHRAGVVTLLLHDLCDVFLEFGKINAYLRNRRGKVHTIHVTIANICFALFATSWVVLRLYLFPLKVLYASSWGAYICLVGRENRGFLFFNLLLWCLFVMHIYWFTFIIRMAIRIFTSPSEACDDIREDTPNKNIDNMKLCNHKTTSETILNNNHNHITTTYTATDITDTSFIVKQIKRIENNSNNNNNHKDKSLTNGSTCISTKCN</sequence>
<dbReference type="PROSITE" id="PS50922">
    <property type="entry name" value="TLC"/>
    <property type="match status" value="1"/>
</dbReference>
<dbReference type="GO" id="GO:0016020">
    <property type="term" value="C:membrane"/>
    <property type="evidence" value="ECO:0007669"/>
    <property type="project" value="UniProtKB-SubCell"/>
</dbReference>
<comment type="subcellular location">
    <subcellularLocation>
        <location evidence="1">Membrane</location>
        <topology evidence="1">Multi-pass membrane protein</topology>
    </subcellularLocation>
</comment>
<dbReference type="PANTHER" id="PTHR12560:SF58">
    <property type="entry name" value="CERAMIDE SYNTHASE 1"/>
    <property type="match status" value="1"/>
</dbReference>
<keyword evidence="4 7" id="KW-0812">Transmembrane</keyword>
<feature type="signal peptide" evidence="9">
    <location>
        <begin position="1"/>
        <end position="23"/>
    </location>
</feature>
<feature type="transmembrane region" description="Helical" evidence="8">
    <location>
        <begin position="345"/>
        <end position="366"/>
    </location>
</feature>
<feature type="transmembrane region" description="Helical" evidence="8">
    <location>
        <begin position="162"/>
        <end position="180"/>
    </location>
</feature>
<feature type="chain" id="PRO_5041689918" description="TLC domain-containing protein" evidence="9">
    <location>
        <begin position="24"/>
        <end position="464"/>
    </location>
</feature>
<dbReference type="GO" id="GO:0046513">
    <property type="term" value="P:ceramide biosynthetic process"/>
    <property type="evidence" value="ECO:0007669"/>
    <property type="project" value="InterPro"/>
</dbReference>
<evidence type="ECO:0000256" key="7">
    <source>
        <dbReference type="PROSITE-ProRule" id="PRU00205"/>
    </source>
</evidence>
<dbReference type="AlphaFoldDB" id="A0AA84ZRQ9"/>
<evidence type="ECO:0000256" key="3">
    <source>
        <dbReference type="ARBA" id="ARBA00004991"/>
    </source>
</evidence>
<accession>A0AA84ZRQ9</accession>
<evidence type="ECO:0000259" key="10">
    <source>
        <dbReference type="PROSITE" id="PS50922"/>
    </source>
</evidence>
<reference evidence="12" key="1">
    <citation type="submission" date="2023-11" db="UniProtKB">
        <authorList>
            <consortium name="WormBaseParasite"/>
        </authorList>
    </citation>
    <scope>IDENTIFICATION</scope>
</reference>
<proteinExistence type="predicted"/>
<evidence type="ECO:0000313" key="11">
    <source>
        <dbReference type="Proteomes" id="UP000050790"/>
    </source>
</evidence>
<feature type="transmembrane region" description="Helical" evidence="8">
    <location>
        <begin position="210"/>
        <end position="233"/>
    </location>
</feature>
<keyword evidence="6 7" id="KW-0472">Membrane</keyword>
<dbReference type="SMART" id="SM00724">
    <property type="entry name" value="TLC"/>
    <property type="match status" value="1"/>
</dbReference>